<reference evidence="2" key="1">
    <citation type="journal article" date="2015" name="Proc. Natl. Acad. Sci. U.S.A.">
        <title>Networks of energetic and metabolic interactions define dynamics in microbial communities.</title>
        <authorList>
            <person name="Embree M."/>
            <person name="Liu J.K."/>
            <person name="Al-Bassam M.M."/>
            <person name="Zengler K."/>
        </authorList>
    </citation>
    <scope>NUCLEOTIDE SEQUENCE</scope>
</reference>
<dbReference type="EMBL" id="LNQE01001430">
    <property type="protein sequence ID" value="KUG17616.1"/>
    <property type="molecule type" value="Genomic_DNA"/>
</dbReference>
<dbReference type="InterPro" id="IPR018739">
    <property type="entry name" value="DUF2281"/>
</dbReference>
<organism evidence="2">
    <name type="scientific">hydrocarbon metagenome</name>
    <dbReference type="NCBI Taxonomy" id="938273"/>
    <lineage>
        <taxon>unclassified sequences</taxon>
        <taxon>metagenomes</taxon>
        <taxon>ecological metagenomes</taxon>
    </lineage>
</organism>
<gene>
    <name evidence="2" type="ORF">ASZ90_012708</name>
</gene>
<feature type="domain" description="DUF2281" evidence="1">
    <location>
        <begin position="7"/>
        <end position="40"/>
    </location>
</feature>
<comment type="caution">
    <text evidence="2">The sequence shown here is derived from an EMBL/GenBank/DDBJ whole genome shotgun (WGS) entry which is preliminary data.</text>
</comment>
<proteinExistence type="predicted"/>
<evidence type="ECO:0000259" key="1">
    <source>
        <dbReference type="Pfam" id="PF10047"/>
    </source>
</evidence>
<evidence type="ECO:0000313" key="2">
    <source>
        <dbReference type="EMBL" id="KUG17616.1"/>
    </source>
</evidence>
<accession>A0A0W8F9S9</accession>
<dbReference type="Pfam" id="PF10047">
    <property type="entry name" value="DUF2281"/>
    <property type="match status" value="1"/>
</dbReference>
<name>A0A0W8F9S9_9ZZZZ</name>
<sequence length="64" mass="7690">MKTKELIQKEIELIPEPYLEEILDFIHFLKEKASKKRMETALLSESVLAREWLSPEEDETWKDL</sequence>
<dbReference type="AlphaFoldDB" id="A0A0W8F9S9"/>
<protein>
    <recommendedName>
        <fullName evidence="1">DUF2281 domain-containing protein</fullName>
    </recommendedName>
</protein>